<dbReference type="STRING" id="27349.A0A0L6UW48"/>
<feature type="chain" id="PRO_5005568023" evidence="2">
    <location>
        <begin position="23"/>
        <end position="485"/>
    </location>
</feature>
<feature type="region of interest" description="Disordered" evidence="1">
    <location>
        <begin position="199"/>
        <end position="258"/>
    </location>
</feature>
<comment type="caution">
    <text evidence="3">The sequence shown here is derived from an EMBL/GenBank/DDBJ whole genome shotgun (WGS) entry which is preliminary data.</text>
</comment>
<dbReference type="AlphaFoldDB" id="A0A0L6UW48"/>
<sequence length="485" mass="50537">MIVNNMMWLLMGVIYCSGVIEAQLGTGQSAPQGPPQSSMPARTMAQLATASPPQQFLSQTAASVMAGTAPTDGGSQQAAGTAINPPPSTPPTIPSPQMKTPAINSSSTPIQKGSNQSKDAPPPSPPTQPASSNMKQASNASAVLSQAGSTMAANTTELAGGRMMSSTMGDATKNRDMLQPQEAGAPAGAPVAAAASLVAPTTPPRNGTIQPTASPPTMPQPSAKLAPVDPPTPVPTQQPIMPMESPQPAVVPNPEKAPASPDGIMMMSAPPSMAPMTPTMAPSPVALPTTTEGIDAAATAASSSSPDLVQLIATEKFNNGIETTNGQDEQKAQELINQLKAASKMKLSTHQLGNQTIFLNSLTPEQKMILESRMKTLSLTATQIQLERNYLATFVSERDKMAHQAGFEAIKKTLTPEAQRAFDPSEGMKSLQQLTEEQKYLYQEGSREFLEDPGTRLQAAASHLSALASPLLISCFFSAAFTIIV</sequence>
<feature type="compositionally biased region" description="Polar residues" evidence="1">
    <location>
        <begin position="102"/>
        <end position="118"/>
    </location>
</feature>
<evidence type="ECO:0000256" key="1">
    <source>
        <dbReference type="SAM" id="MobiDB-lite"/>
    </source>
</evidence>
<feature type="compositionally biased region" description="Polar residues" evidence="1">
    <location>
        <begin position="27"/>
        <end position="62"/>
    </location>
</feature>
<reference evidence="3 4" key="1">
    <citation type="submission" date="2015-08" db="EMBL/GenBank/DDBJ databases">
        <title>Next Generation Sequencing and Analysis of the Genome of Puccinia sorghi L Schw, the Causal Agent of Maize Common Rust.</title>
        <authorList>
            <person name="Rochi L."/>
            <person name="Burguener G."/>
            <person name="Darino M."/>
            <person name="Turjanski A."/>
            <person name="Kreff E."/>
            <person name="Dieguez M.J."/>
            <person name="Sacco F."/>
        </authorList>
    </citation>
    <scope>NUCLEOTIDE SEQUENCE [LARGE SCALE GENOMIC DNA]</scope>
    <source>
        <strain evidence="3 4">RO10H11247</strain>
    </source>
</reference>
<proteinExistence type="predicted"/>
<accession>A0A0L6UW48</accession>
<dbReference type="EMBL" id="LAVV01008468">
    <property type="protein sequence ID" value="KNZ52724.1"/>
    <property type="molecule type" value="Genomic_DNA"/>
</dbReference>
<dbReference type="OrthoDB" id="2507558at2759"/>
<evidence type="ECO:0000256" key="2">
    <source>
        <dbReference type="SAM" id="SignalP"/>
    </source>
</evidence>
<feature type="compositionally biased region" description="Polar residues" evidence="1">
    <location>
        <begin position="133"/>
        <end position="149"/>
    </location>
</feature>
<feature type="signal peptide" evidence="2">
    <location>
        <begin position="1"/>
        <end position="22"/>
    </location>
</feature>
<keyword evidence="4" id="KW-1185">Reference proteome</keyword>
<feature type="compositionally biased region" description="Pro residues" evidence="1">
    <location>
        <begin position="84"/>
        <end position="94"/>
    </location>
</feature>
<keyword evidence="2" id="KW-0732">Signal</keyword>
<organism evidence="3 4">
    <name type="scientific">Puccinia sorghi</name>
    <dbReference type="NCBI Taxonomy" id="27349"/>
    <lineage>
        <taxon>Eukaryota</taxon>
        <taxon>Fungi</taxon>
        <taxon>Dikarya</taxon>
        <taxon>Basidiomycota</taxon>
        <taxon>Pucciniomycotina</taxon>
        <taxon>Pucciniomycetes</taxon>
        <taxon>Pucciniales</taxon>
        <taxon>Pucciniaceae</taxon>
        <taxon>Puccinia</taxon>
    </lineage>
</organism>
<name>A0A0L6UW48_9BASI</name>
<protein>
    <submittedName>
        <fullName evidence="3">Uncharacterized protein</fullName>
    </submittedName>
</protein>
<feature type="region of interest" description="Disordered" evidence="1">
    <location>
        <begin position="27"/>
        <end position="149"/>
    </location>
</feature>
<dbReference type="Proteomes" id="UP000037035">
    <property type="component" value="Unassembled WGS sequence"/>
</dbReference>
<dbReference type="VEuPathDB" id="FungiDB:VP01_346g8"/>
<gene>
    <name evidence="3" type="ORF">VP01_346g8</name>
</gene>
<evidence type="ECO:0000313" key="3">
    <source>
        <dbReference type="EMBL" id="KNZ52724.1"/>
    </source>
</evidence>
<evidence type="ECO:0000313" key="4">
    <source>
        <dbReference type="Proteomes" id="UP000037035"/>
    </source>
</evidence>